<dbReference type="GO" id="GO:0043531">
    <property type="term" value="F:ADP binding"/>
    <property type="evidence" value="ECO:0007669"/>
    <property type="project" value="InterPro"/>
</dbReference>
<feature type="coiled-coil region" evidence="6">
    <location>
        <begin position="17"/>
        <end position="44"/>
    </location>
</feature>
<comment type="similarity">
    <text evidence="1">Belongs to the disease resistance NB-LRR family.</text>
</comment>
<comment type="caution">
    <text evidence="9">The sequence shown here is derived from an EMBL/GenBank/DDBJ whole genome shotgun (WGS) entry which is preliminary data.</text>
</comment>
<evidence type="ECO:0000256" key="3">
    <source>
        <dbReference type="ARBA" id="ARBA00022737"/>
    </source>
</evidence>
<evidence type="ECO:0000256" key="1">
    <source>
        <dbReference type="ARBA" id="ARBA00008894"/>
    </source>
</evidence>
<evidence type="ECO:0000256" key="5">
    <source>
        <dbReference type="ARBA" id="ARBA00022821"/>
    </source>
</evidence>
<evidence type="ECO:0000259" key="7">
    <source>
        <dbReference type="Pfam" id="PF00931"/>
    </source>
</evidence>
<dbReference type="OrthoDB" id="674604at2759"/>
<dbReference type="AlphaFoldDB" id="A0A835B276"/>
<evidence type="ECO:0000259" key="8">
    <source>
        <dbReference type="Pfam" id="PF18052"/>
    </source>
</evidence>
<gene>
    <name evidence="9" type="ORF">HU200_044041</name>
</gene>
<evidence type="ECO:0000313" key="10">
    <source>
        <dbReference type="Proteomes" id="UP000636709"/>
    </source>
</evidence>
<feature type="domain" description="NB-ARC" evidence="7">
    <location>
        <begin position="398"/>
        <end position="561"/>
    </location>
</feature>
<evidence type="ECO:0000256" key="4">
    <source>
        <dbReference type="ARBA" id="ARBA00022741"/>
    </source>
</evidence>
<dbReference type="InterPro" id="IPR002182">
    <property type="entry name" value="NB-ARC"/>
</dbReference>
<dbReference type="PANTHER" id="PTHR19338">
    <property type="entry name" value="TRANSLOCASE OF INNER MITOCHONDRIAL MEMBRANE 13 HOMOLOG"/>
    <property type="match status" value="1"/>
</dbReference>
<dbReference type="InterPro" id="IPR041118">
    <property type="entry name" value="Rx_N"/>
</dbReference>
<sequence length="651" mass="73396">MADLVLGLAKSAVEGTLTIAKSAIEEEKKLKKNMQRDLMLISDEFEMMHSFLNVSKERASDEMVKTVVRQVRNMALDVEDCIGSVVLMDTKSHWWRRLLPYCILAVVPGLPVPALDEAVLAIELLKSRVEAMGQRNERYMNIGSGGNSGPAGLTEKAQRQAVADTTAVGLLIEARNVLTKHRSPGDLIQLINKIDQALPLQVISVWGAEGDLGVASIIKKTCADPKISKRFGFRAWVKLTHPFNSHEFIRSLLAQFYANYCSQEGSSVNFLKPLDVMITTEGVLIEEFVKLVSDRRYLVFLEDVYQAVDLEAVRLYLPDKKNGSCIVVHTRQLEVASLCVGESHRVSELEQFSADHSVFVFYNEDDDYDEDHIKRKQAKEWLDEHESKHVGRMADKESLLANSRGAVRPVFGMAGVGKSYLVRYVYYKQIVTPYTSYQKFGWVDVSHPFNIRDFSWRLLLDLHSGSLQHGTMLRIRDPIQQCRQLIKKDTCLIVIDGLQTKEEWDSIKAALQLDENNVKNGSLIIVIANEKSVASHCAKHWWSVEGLEIDDALHLFNKTVTSLMTYCDPSPSDIERATCVLHKCGGLPKVIVAVANAFADGWRIDVDSFMQLLMNNQAFGSLRDLFSWVDSYLVPFQIRSSHAYSICQSFL</sequence>
<feature type="domain" description="Disease resistance N-terminal" evidence="8">
    <location>
        <begin position="16"/>
        <end position="93"/>
    </location>
</feature>
<name>A0A835B276_9POAL</name>
<dbReference type="EMBL" id="JACEFO010002087">
    <property type="protein sequence ID" value="KAF8685335.1"/>
    <property type="molecule type" value="Genomic_DNA"/>
</dbReference>
<keyword evidence="4" id="KW-0547">Nucleotide-binding</keyword>
<proteinExistence type="inferred from homology"/>
<dbReference type="Pfam" id="PF00931">
    <property type="entry name" value="NB-ARC"/>
    <property type="match status" value="2"/>
</dbReference>
<dbReference type="Gene3D" id="3.40.50.300">
    <property type="entry name" value="P-loop containing nucleotide triphosphate hydrolases"/>
    <property type="match status" value="2"/>
</dbReference>
<protein>
    <submittedName>
        <fullName evidence="9">Uncharacterized protein</fullName>
    </submittedName>
</protein>
<keyword evidence="3" id="KW-0677">Repeat</keyword>
<evidence type="ECO:0000313" key="9">
    <source>
        <dbReference type="EMBL" id="KAF8685335.1"/>
    </source>
</evidence>
<dbReference type="Proteomes" id="UP000636709">
    <property type="component" value="Unassembled WGS sequence"/>
</dbReference>
<keyword evidence="2" id="KW-0433">Leucine-rich repeat</keyword>
<dbReference type="Pfam" id="PF18052">
    <property type="entry name" value="Rx_N"/>
    <property type="match status" value="1"/>
</dbReference>
<dbReference type="SUPFAM" id="SSF52540">
    <property type="entry name" value="P-loop containing nucleoside triphosphate hydrolases"/>
    <property type="match status" value="2"/>
</dbReference>
<accession>A0A835B276</accession>
<dbReference type="Gene3D" id="1.20.5.4130">
    <property type="match status" value="1"/>
</dbReference>
<keyword evidence="10" id="KW-1185">Reference proteome</keyword>
<dbReference type="CDD" id="cd00882">
    <property type="entry name" value="Ras_like_GTPase"/>
    <property type="match status" value="1"/>
</dbReference>
<keyword evidence="5" id="KW-0611">Plant defense</keyword>
<feature type="domain" description="NB-ARC" evidence="7">
    <location>
        <begin position="189"/>
        <end position="362"/>
    </location>
</feature>
<evidence type="ECO:0000256" key="2">
    <source>
        <dbReference type="ARBA" id="ARBA00022614"/>
    </source>
</evidence>
<keyword evidence="6" id="KW-0175">Coiled coil</keyword>
<dbReference type="PANTHER" id="PTHR19338:SF58">
    <property type="entry name" value="OS09G0517100 PROTEIN"/>
    <property type="match status" value="1"/>
</dbReference>
<dbReference type="InterPro" id="IPR027417">
    <property type="entry name" value="P-loop_NTPase"/>
</dbReference>
<dbReference type="GO" id="GO:0006952">
    <property type="term" value="P:defense response"/>
    <property type="evidence" value="ECO:0007669"/>
    <property type="project" value="UniProtKB-KW"/>
</dbReference>
<evidence type="ECO:0000256" key="6">
    <source>
        <dbReference type="SAM" id="Coils"/>
    </source>
</evidence>
<reference evidence="9" key="1">
    <citation type="submission" date="2020-07" db="EMBL/GenBank/DDBJ databases">
        <title>Genome sequence and genetic diversity analysis of an under-domesticated orphan crop, white fonio (Digitaria exilis).</title>
        <authorList>
            <person name="Bennetzen J.L."/>
            <person name="Chen S."/>
            <person name="Ma X."/>
            <person name="Wang X."/>
            <person name="Yssel A.E.J."/>
            <person name="Chaluvadi S.R."/>
            <person name="Johnson M."/>
            <person name="Gangashetty P."/>
            <person name="Hamidou F."/>
            <person name="Sanogo M.D."/>
            <person name="Zwaenepoel A."/>
            <person name="Wallace J."/>
            <person name="Van De Peer Y."/>
            <person name="Van Deynze A."/>
        </authorList>
    </citation>
    <scope>NUCLEOTIDE SEQUENCE</scope>
    <source>
        <tissue evidence="9">Leaves</tissue>
    </source>
</reference>
<organism evidence="9 10">
    <name type="scientific">Digitaria exilis</name>
    <dbReference type="NCBI Taxonomy" id="1010633"/>
    <lineage>
        <taxon>Eukaryota</taxon>
        <taxon>Viridiplantae</taxon>
        <taxon>Streptophyta</taxon>
        <taxon>Embryophyta</taxon>
        <taxon>Tracheophyta</taxon>
        <taxon>Spermatophyta</taxon>
        <taxon>Magnoliopsida</taxon>
        <taxon>Liliopsida</taxon>
        <taxon>Poales</taxon>
        <taxon>Poaceae</taxon>
        <taxon>PACMAD clade</taxon>
        <taxon>Panicoideae</taxon>
        <taxon>Panicodae</taxon>
        <taxon>Paniceae</taxon>
        <taxon>Anthephorinae</taxon>
        <taxon>Digitaria</taxon>
    </lineage>
</organism>